<feature type="transmembrane region" description="Helical" evidence="1">
    <location>
        <begin position="21"/>
        <end position="46"/>
    </location>
</feature>
<keyword evidence="1" id="KW-0472">Membrane</keyword>
<dbReference type="PANTHER" id="PTHR47635">
    <property type="entry name" value="CUB DOMAIN-CONTAINING PROTEIN"/>
    <property type="match status" value="1"/>
</dbReference>
<dbReference type="AlphaFoldDB" id="A7IAB4"/>
<organism evidence="2 3">
    <name type="scientific">Methanoregula boonei (strain DSM 21154 / JCM 14090 / 6A8)</name>
    <dbReference type="NCBI Taxonomy" id="456442"/>
    <lineage>
        <taxon>Archaea</taxon>
        <taxon>Methanobacteriati</taxon>
        <taxon>Methanobacteriota</taxon>
        <taxon>Stenosarchaea group</taxon>
        <taxon>Methanomicrobia</taxon>
        <taxon>Methanomicrobiales</taxon>
        <taxon>Methanoregulaceae</taxon>
        <taxon>Methanoregula</taxon>
    </lineage>
</organism>
<accession>A7IAB4</accession>
<evidence type="ECO:0000313" key="3">
    <source>
        <dbReference type="Proteomes" id="UP000002408"/>
    </source>
</evidence>
<keyword evidence="3" id="KW-1185">Reference proteome</keyword>
<name>A7IAB4_METB6</name>
<dbReference type="KEGG" id="mbn:Mboo_2161"/>
<gene>
    <name evidence="2" type="ordered locus">Mboo_2161</name>
</gene>
<proteinExistence type="predicted"/>
<dbReference type="STRING" id="456442.Mboo_2161"/>
<reference evidence="3" key="1">
    <citation type="journal article" date="2015" name="Microbiology">
        <title>Genome of Methanoregula boonei 6A8 reveals adaptations to oligotrophic peatland environments.</title>
        <authorList>
            <person name="Braeuer S."/>
            <person name="Cadillo-Quiroz H."/>
            <person name="Kyrpides N."/>
            <person name="Woyke T."/>
            <person name="Goodwin L."/>
            <person name="Detter C."/>
            <person name="Podell S."/>
            <person name="Yavitt J.B."/>
            <person name="Zinder S.H."/>
        </authorList>
    </citation>
    <scope>NUCLEOTIDE SEQUENCE [LARGE SCALE GENOMIC DNA]</scope>
    <source>
        <strain evidence="3">DSM 21154 / JCM 14090 / 6A8</strain>
    </source>
</reference>
<protein>
    <submittedName>
        <fullName evidence="2">Uncharacterized protein</fullName>
    </submittedName>
</protein>
<dbReference type="InterPro" id="IPR013320">
    <property type="entry name" value="ConA-like_dom_sf"/>
</dbReference>
<dbReference type="Gene3D" id="2.60.120.200">
    <property type="match status" value="1"/>
</dbReference>
<dbReference type="EMBL" id="CP000780">
    <property type="protein sequence ID" value="ABS56675.1"/>
    <property type="molecule type" value="Genomic_DNA"/>
</dbReference>
<dbReference type="SUPFAM" id="SSF49899">
    <property type="entry name" value="Concanavalin A-like lectins/glucanases"/>
    <property type="match status" value="1"/>
</dbReference>
<keyword evidence="1" id="KW-1133">Transmembrane helix</keyword>
<sequence>MHEMQYLFPEMTMRDPKTTQGISEIAAEILIIILVLVIAAIAYAAFSGALNPLFTKKSVYVAGSAGIDTIPQSGGSSADVLTFLPKAGDPFYLTGQKSGTTGTQVTLKAISPTGLVLSPDASSLSGSLYGKTLFIYPNSSAAATQCNYVISSNSPTGTIRPMTQGTWNIQMIDNTVNVIAGSYSQQVKNGATALPVAGGFLGSGTGQFYDVNCNPVTETINGQVTTSTIAPGNMTATYFNGDSSIQIPNSAGLGFNGSMTISMWFNPTTAGSASNSGAWQQLIGKGLTNTAGSSSTNENDNYQLFQLGNQLLFEWNDANTGIHYQAITTTTSVQANAWNYVAVTVQNGQVTIYNNGVAQPLVYDEGNVPYTVSGATPVTSLSSLPNPPTGGVQLANNNNYPVNVGEQNAATAGNDFYYTGSIGSTAIYGQALSQTQIQNNYASYTA</sequence>
<dbReference type="Pfam" id="PF13385">
    <property type="entry name" value="Laminin_G_3"/>
    <property type="match status" value="1"/>
</dbReference>
<keyword evidence="1" id="KW-0812">Transmembrane</keyword>
<dbReference type="PANTHER" id="PTHR47635:SF2">
    <property type="entry name" value="LAMG-LIKE JELLYROLL FOLD DOMAIN-CONTAINING PROTEIN"/>
    <property type="match status" value="1"/>
</dbReference>
<dbReference type="eggNOG" id="arCOG07813">
    <property type="taxonomic scope" value="Archaea"/>
</dbReference>
<dbReference type="HOGENOM" id="CLU_613407_0_0_2"/>
<evidence type="ECO:0000256" key="1">
    <source>
        <dbReference type="SAM" id="Phobius"/>
    </source>
</evidence>
<dbReference type="Proteomes" id="UP000002408">
    <property type="component" value="Chromosome"/>
</dbReference>
<evidence type="ECO:0000313" key="2">
    <source>
        <dbReference type="EMBL" id="ABS56675.1"/>
    </source>
</evidence>